<reference evidence="1" key="1">
    <citation type="submission" date="2023-02" db="EMBL/GenBank/DDBJ databases">
        <title>Genome of toxic invasive species Heracleum sosnowskyi carries increased number of genes despite the absence of recent whole-genome duplications.</title>
        <authorList>
            <person name="Schelkunov M."/>
            <person name="Shtratnikova V."/>
            <person name="Makarenko M."/>
            <person name="Klepikova A."/>
            <person name="Omelchenko D."/>
            <person name="Novikova G."/>
            <person name="Obukhova E."/>
            <person name="Bogdanov V."/>
            <person name="Penin A."/>
            <person name="Logacheva M."/>
        </authorList>
    </citation>
    <scope>NUCLEOTIDE SEQUENCE</scope>
    <source>
        <strain evidence="1">Hsosn_3</strain>
        <tissue evidence="1">Leaf</tissue>
    </source>
</reference>
<dbReference type="EMBL" id="JAUIZM010000005">
    <property type="protein sequence ID" value="KAK1383554.1"/>
    <property type="molecule type" value="Genomic_DNA"/>
</dbReference>
<dbReference type="PANTHER" id="PTHR13402">
    <property type="entry name" value="RGPR-RELATED"/>
    <property type="match status" value="1"/>
</dbReference>
<dbReference type="GO" id="GO:0070973">
    <property type="term" value="P:protein localization to endoplasmic reticulum exit site"/>
    <property type="evidence" value="ECO:0007669"/>
    <property type="project" value="TreeGrafter"/>
</dbReference>
<keyword evidence="2" id="KW-1185">Reference proteome</keyword>
<accession>A0AAD8MSQ9</accession>
<evidence type="ECO:0000313" key="1">
    <source>
        <dbReference type="EMBL" id="KAK1383554.1"/>
    </source>
</evidence>
<dbReference type="GO" id="GO:0007030">
    <property type="term" value="P:Golgi organization"/>
    <property type="evidence" value="ECO:0007669"/>
    <property type="project" value="TreeGrafter"/>
</dbReference>
<name>A0AAD8MSQ9_9APIA</name>
<comment type="caution">
    <text evidence="1">The sequence shown here is derived from an EMBL/GenBank/DDBJ whole genome shotgun (WGS) entry which is preliminary data.</text>
</comment>
<organism evidence="1 2">
    <name type="scientific">Heracleum sosnowskyi</name>
    <dbReference type="NCBI Taxonomy" id="360622"/>
    <lineage>
        <taxon>Eukaryota</taxon>
        <taxon>Viridiplantae</taxon>
        <taxon>Streptophyta</taxon>
        <taxon>Embryophyta</taxon>
        <taxon>Tracheophyta</taxon>
        <taxon>Spermatophyta</taxon>
        <taxon>Magnoliopsida</taxon>
        <taxon>eudicotyledons</taxon>
        <taxon>Gunneridae</taxon>
        <taxon>Pentapetalae</taxon>
        <taxon>asterids</taxon>
        <taxon>campanulids</taxon>
        <taxon>Apiales</taxon>
        <taxon>Apiaceae</taxon>
        <taxon>Apioideae</taxon>
        <taxon>apioid superclade</taxon>
        <taxon>Tordylieae</taxon>
        <taxon>Tordyliinae</taxon>
        <taxon>Heracleum</taxon>
    </lineage>
</organism>
<proteinExistence type="predicted"/>
<evidence type="ECO:0000313" key="2">
    <source>
        <dbReference type="Proteomes" id="UP001237642"/>
    </source>
</evidence>
<gene>
    <name evidence="1" type="ORF">POM88_021289</name>
</gene>
<protein>
    <submittedName>
        <fullName evidence="1">Uncharacterized protein</fullName>
    </submittedName>
</protein>
<sequence>MNSTEYWEILYPGWKYDQNTGQWYQVDGYDEKAALTLMFIMEQWRFLLATNLLVWCRDNTAKWYLKQLRAPRACQTRIRFRQVKHSLSNQVSQRNYYEGSVPSNKKASQSLNEFSNISEHQSFISGGNFTQQYNQPQIKTTENMHTSNNYYDNQNVSNYSQLQCHSGNQFTYASAAGANATLN</sequence>
<dbReference type="GO" id="GO:0012507">
    <property type="term" value="C:ER to Golgi transport vesicle membrane"/>
    <property type="evidence" value="ECO:0007669"/>
    <property type="project" value="TreeGrafter"/>
</dbReference>
<dbReference type="PANTHER" id="PTHR13402:SF6">
    <property type="entry name" value="SECRETORY 16, ISOFORM I"/>
    <property type="match status" value="1"/>
</dbReference>
<dbReference type="Proteomes" id="UP001237642">
    <property type="component" value="Unassembled WGS sequence"/>
</dbReference>
<reference evidence="1" key="2">
    <citation type="submission" date="2023-05" db="EMBL/GenBank/DDBJ databases">
        <authorList>
            <person name="Schelkunov M.I."/>
        </authorList>
    </citation>
    <scope>NUCLEOTIDE SEQUENCE</scope>
    <source>
        <strain evidence="1">Hsosn_3</strain>
        <tissue evidence="1">Leaf</tissue>
    </source>
</reference>
<dbReference type="AlphaFoldDB" id="A0AAD8MSQ9"/>
<dbReference type="GO" id="GO:0070971">
    <property type="term" value="C:endoplasmic reticulum exit site"/>
    <property type="evidence" value="ECO:0007669"/>
    <property type="project" value="TreeGrafter"/>
</dbReference>